<comment type="pathway">
    <text evidence="2">Lipid metabolism; sphingolipid metabolism.</text>
</comment>
<evidence type="ECO:0000256" key="2">
    <source>
        <dbReference type="ARBA" id="ARBA00004760"/>
    </source>
</evidence>
<feature type="transmembrane region" description="Helical" evidence="7">
    <location>
        <begin position="85"/>
        <end position="107"/>
    </location>
</feature>
<organism evidence="9 10">
    <name type="scientific">Euroglyphus maynei</name>
    <name type="common">Mayne's house dust mite</name>
    <dbReference type="NCBI Taxonomy" id="6958"/>
    <lineage>
        <taxon>Eukaryota</taxon>
        <taxon>Metazoa</taxon>
        <taxon>Ecdysozoa</taxon>
        <taxon>Arthropoda</taxon>
        <taxon>Chelicerata</taxon>
        <taxon>Arachnida</taxon>
        <taxon>Acari</taxon>
        <taxon>Acariformes</taxon>
        <taxon>Sarcoptiformes</taxon>
        <taxon>Astigmata</taxon>
        <taxon>Psoroptidia</taxon>
        <taxon>Analgoidea</taxon>
        <taxon>Pyroglyphidae</taxon>
        <taxon>Pyroglyphinae</taxon>
        <taxon>Euroglyphus</taxon>
    </lineage>
</organism>
<feature type="domain" description="TLC" evidence="8">
    <location>
        <begin position="2"/>
        <end position="103"/>
    </location>
</feature>
<dbReference type="OrthoDB" id="6500709at2759"/>
<dbReference type="InterPro" id="IPR016439">
    <property type="entry name" value="Lag1/Lac1-like"/>
</dbReference>
<evidence type="ECO:0000256" key="4">
    <source>
        <dbReference type="ARBA" id="ARBA00022692"/>
    </source>
</evidence>
<dbReference type="Pfam" id="PF03798">
    <property type="entry name" value="TRAM_LAG1_CLN8"/>
    <property type="match status" value="1"/>
</dbReference>
<evidence type="ECO:0000256" key="1">
    <source>
        <dbReference type="ARBA" id="ARBA00004141"/>
    </source>
</evidence>
<evidence type="ECO:0000256" key="7">
    <source>
        <dbReference type="SAM" id="Phobius"/>
    </source>
</evidence>
<dbReference type="GO" id="GO:0050291">
    <property type="term" value="F:sphingosine N-acyltransferase activity"/>
    <property type="evidence" value="ECO:0007669"/>
    <property type="project" value="InterPro"/>
</dbReference>
<protein>
    <submittedName>
        <fullName evidence="9">TLC lipid binding domain-like protein</fullName>
    </submittedName>
</protein>
<dbReference type="Proteomes" id="UP000194236">
    <property type="component" value="Unassembled WGS sequence"/>
</dbReference>
<proteinExistence type="predicted"/>
<evidence type="ECO:0000256" key="5">
    <source>
        <dbReference type="ARBA" id="ARBA00022989"/>
    </source>
</evidence>
<dbReference type="PANTHER" id="PTHR12560">
    <property type="entry name" value="LONGEVITY ASSURANCE FACTOR 1 LAG1"/>
    <property type="match status" value="1"/>
</dbReference>
<accession>A0A1Y3BPI4</accession>
<dbReference type="PANTHER" id="PTHR12560:SF58">
    <property type="entry name" value="CERAMIDE SYNTHASE 1"/>
    <property type="match status" value="1"/>
</dbReference>
<evidence type="ECO:0000259" key="8">
    <source>
        <dbReference type="Pfam" id="PF03798"/>
    </source>
</evidence>
<sequence length="115" mass="13733">LYNVGVVIIYFHDICDVILEGSKCLVCLRFTLIKYLESKIRMTNFALFIMAWFYYRLYLFPMIAIMESIKFINNSATNELLTFVYGLFIFLWIIYCMDIFWAVVSVFHSSSCNYY</sequence>
<keyword evidence="10" id="KW-1185">Reference proteome</keyword>
<keyword evidence="4 7" id="KW-0812">Transmembrane</keyword>
<comment type="subcellular location">
    <subcellularLocation>
        <location evidence="1">Membrane</location>
        <topology evidence="1">Multi-pass membrane protein</topology>
    </subcellularLocation>
</comment>
<dbReference type="GO" id="GO:0046513">
    <property type="term" value="P:ceramide biosynthetic process"/>
    <property type="evidence" value="ECO:0007669"/>
    <property type="project" value="InterPro"/>
</dbReference>
<evidence type="ECO:0000256" key="6">
    <source>
        <dbReference type="ARBA" id="ARBA00023136"/>
    </source>
</evidence>
<evidence type="ECO:0000256" key="3">
    <source>
        <dbReference type="ARBA" id="ARBA00004991"/>
    </source>
</evidence>
<dbReference type="GO" id="GO:0016020">
    <property type="term" value="C:membrane"/>
    <property type="evidence" value="ECO:0007669"/>
    <property type="project" value="UniProtKB-SubCell"/>
</dbReference>
<evidence type="ECO:0000313" key="10">
    <source>
        <dbReference type="Proteomes" id="UP000194236"/>
    </source>
</evidence>
<keyword evidence="5 7" id="KW-1133">Transmembrane helix</keyword>
<feature type="non-terminal residue" evidence="9">
    <location>
        <position position="1"/>
    </location>
</feature>
<name>A0A1Y3BPI4_EURMA</name>
<feature type="transmembrane region" description="Helical" evidence="7">
    <location>
        <begin position="45"/>
        <end position="65"/>
    </location>
</feature>
<comment type="pathway">
    <text evidence="3">Sphingolipid metabolism.</text>
</comment>
<comment type="caution">
    <text evidence="9">The sequence shown here is derived from an EMBL/GenBank/DDBJ whole genome shotgun (WGS) entry which is preliminary data.</text>
</comment>
<dbReference type="EMBL" id="MUJZ01015472">
    <property type="protein sequence ID" value="OTF81065.1"/>
    <property type="molecule type" value="Genomic_DNA"/>
</dbReference>
<keyword evidence="6 7" id="KW-0472">Membrane</keyword>
<dbReference type="AlphaFoldDB" id="A0A1Y3BPI4"/>
<dbReference type="InterPro" id="IPR006634">
    <property type="entry name" value="TLC-dom"/>
</dbReference>
<reference evidence="9 10" key="1">
    <citation type="submission" date="2017-03" db="EMBL/GenBank/DDBJ databases">
        <title>Genome Survey of Euroglyphus maynei.</title>
        <authorList>
            <person name="Arlian L.G."/>
            <person name="Morgan M.S."/>
            <person name="Rider S.D."/>
        </authorList>
    </citation>
    <scope>NUCLEOTIDE SEQUENCE [LARGE SCALE GENOMIC DNA]</scope>
    <source>
        <strain evidence="9">Arlian Lab</strain>
        <tissue evidence="9">Whole body</tissue>
    </source>
</reference>
<evidence type="ECO:0000313" key="9">
    <source>
        <dbReference type="EMBL" id="OTF81065.1"/>
    </source>
</evidence>
<gene>
    <name evidence="9" type="ORF">BLA29_012484</name>
</gene>